<reference evidence="1 2" key="1">
    <citation type="submission" date="2019-04" db="EMBL/GenBank/DDBJ databases">
        <title>An improved genome assembly and genetic linkage map for asparagus bean, Vigna unguiculata ssp. sesquipedialis.</title>
        <authorList>
            <person name="Xia Q."/>
            <person name="Zhang R."/>
            <person name="Dong Y."/>
        </authorList>
    </citation>
    <scope>NUCLEOTIDE SEQUENCE [LARGE SCALE GENOMIC DNA]</scope>
    <source>
        <tissue evidence="1">Leaf</tissue>
    </source>
</reference>
<dbReference type="Proteomes" id="UP000501690">
    <property type="component" value="Linkage Group LG4"/>
</dbReference>
<dbReference type="AlphaFoldDB" id="A0A4D6LPL0"/>
<organism evidence="1 2">
    <name type="scientific">Vigna unguiculata</name>
    <name type="common">Cowpea</name>
    <dbReference type="NCBI Taxonomy" id="3917"/>
    <lineage>
        <taxon>Eukaryota</taxon>
        <taxon>Viridiplantae</taxon>
        <taxon>Streptophyta</taxon>
        <taxon>Embryophyta</taxon>
        <taxon>Tracheophyta</taxon>
        <taxon>Spermatophyta</taxon>
        <taxon>Magnoliopsida</taxon>
        <taxon>eudicotyledons</taxon>
        <taxon>Gunneridae</taxon>
        <taxon>Pentapetalae</taxon>
        <taxon>rosids</taxon>
        <taxon>fabids</taxon>
        <taxon>Fabales</taxon>
        <taxon>Fabaceae</taxon>
        <taxon>Papilionoideae</taxon>
        <taxon>50 kb inversion clade</taxon>
        <taxon>NPAAA clade</taxon>
        <taxon>indigoferoid/millettioid clade</taxon>
        <taxon>Phaseoleae</taxon>
        <taxon>Vigna</taxon>
    </lineage>
</organism>
<keyword evidence="2" id="KW-1185">Reference proteome</keyword>
<evidence type="ECO:0000313" key="1">
    <source>
        <dbReference type="EMBL" id="QCD90096.1"/>
    </source>
</evidence>
<proteinExistence type="predicted"/>
<protein>
    <submittedName>
        <fullName evidence="1">Uncharacterized protein</fullName>
    </submittedName>
</protein>
<gene>
    <name evidence="1" type="ORF">DEO72_LG4g1050</name>
</gene>
<evidence type="ECO:0000313" key="2">
    <source>
        <dbReference type="Proteomes" id="UP000501690"/>
    </source>
</evidence>
<dbReference type="EMBL" id="CP039348">
    <property type="protein sequence ID" value="QCD90096.1"/>
    <property type="molecule type" value="Genomic_DNA"/>
</dbReference>
<name>A0A4D6LPL0_VIGUN</name>
<accession>A0A4D6LPL0</accession>
<sequence length="87" mass="8891">MRLVRYILVIVCLGDGGPFNGDASLNGGLQPAARPSHLQSTASGAPKAVVPNSGATLAAVAVLVLPSQRRLLPPSQPAAAQPFQRLP</sequence>